<keyword evidence="2" id="KW-1185">Reference proteome</keyword>
<accession>A0A2S4PUU5</accession>
<evidence type="ECO:0000313" key="2">
    <source>
        <dbReference type="Proteomes" id="UP000237438"/>
    </source>
</evidence>
<sequence length="57" mass="6574">MPPTRTKRQFTIADIAKSRARARWKNKGLEPDLIDIDAVETAINEKDCPDMEMIDEE</sequence>
<comment type="caution">
    <text evidence="1">The sequence shown here is derived from an EMBL/GenBank/DDBJ whole genome shotgun (WGS) entry which is preliminary data.</text>
</comment>
<dbReference type="Proteomes" id="UP000237438">
    <property type="component" value="Unassembled WGS sequence"/>
</dbReference>
<reference evidence="1 2" key="1">
    <citation type="submission" date="2017-10" db="EMBL/GenBank/DDBJ databases">
        <title>Development of genomic resources for the powdery mildew, Erysiphe pulchra.</title>
        <authorList>
            <person name="Wadl P.A."/>
            <person name="Mack B.M."/>
            <person name="Moore G."/>
            <person name="Beltz S.B."/>
        </authorList>
    </citation>
    <scope>NUCLEOTIDE SEQUENCE [LARGE SCALE GENOMIC DNA]</scope>
    <source>
        <strain evidence="1">Cflorida</strain>
    </source>
</reference>
<organism evidence="1 2">
    <name type="scientific">Erysiphe pulchra</name>
    <dbReference type="NCBI Taxonomy" id="225359"/>
    <lineage>
        <taxon>Eukaryota</taxon>
        <taxon>Fungi</taxon>
        <taxon>Dikarya</taxon>
        <taxon>Ascomycota</taxon>
        <taxon>Pezizomycotina</taxon>
        <taxon>Leotiomycetes</taxon>
        <taxon>Erysiphales</taxon>
        <taxon>Erysiphaceae</taxon>
        <taxon>Erysiphe</taxon>
    </lineage>
</organism>
<proteinExistence type="predicted"/>
<protein>
    <submittedName>
        <fullName evidence="1">Uncharacterized protein</fullName>
    </submittedName>
</protein>
<name>A0A2S4PUU5_9PEZI</name>
<dbReference type="EMBL" id="PEDP01000496">
    <property type="protein sequence ID" value="POS85797.1"/>
    <property type="molecule type" value="Genomic_DNA"/>
</dbReference>
<gene>
    <name evidence="1" type="ORF">EPUL_001094</name>
</gene>
<dbReference type="AlphaFoldDB" id="A0A2S4PUU5"/>
<evidence type="ECO:0000313" key="1">
    <source>
        <dbReference type="EMBL" id="POS85797.1"/>
    </source>
</evidence>